<gene>
    <name evidence="1" type="ORF">BZ3500_MVSOF-1268-A1-R1_CHR10-3G03086</name>
</gene>
<evidence type="ECO:0000313" key="1">
    <source>
        <dbReference type="EMBL" id="SDA02121.1"/>
    </source>
</evidence>
<sequence length="116" mass="12630">MAHPFVFFQDIIDEIAGELAIAPPPPKAIAARTKISCCPSPFFVSSRHIRLVSFAAGADFSDQCKFLSQPAPLSTSTRCQPRHYWQWGFILSSAPTNALTDLSSKASTMPLEGAFI</sequence>
<protein>
    <submittedName>
        <fullName evidence="1">BZ3500_MvSof-1268-A1-R1_Chr10-3g03086 protein</fullName>
    </submittedName>
</protein>
<keyword evidence="2" id="KW-1185">Reference proteome</keyword>
<dbReference type="Proteomes" id="UP000249723">
    <property type="component" value="Unassembled WGS sequence"/>
</dbReference>
<dbReference type="AlphaFoldDB" id="A0A2X0M3L9"/>
<accession>A0A2X0M3L9</accession>
<name>A0A2X0M3L9_9BASI</name>
<evidence type="ECO:0000313" key="2">
    <source>
        <dbReference type="Proteomes" id="UP000249723"/>
    </source>
</evidence>
<organism evidence="1 2">
    <name type="scientific">Microbotryum saponariae</name>
    <dbReference type="NCBI Taxonomy" id="289078"/>
    <lineage>
        <taxon>Eukaryota</taxon>
        <taxon>Fungi</taxon>
        <taxon>Dikarya</taxon>
        <taxon>Basidiomycota</taxon>
        <taxon>Pucciniomycotina</taxon>
        <taxon>Microbotryomycetes</taxon>
        <taxon>Microbotryales</taxon>
        <taxon>Microbotryaceae</taxon>
        <taxon>Microbotryum</taxon>
    </lineage>
</organism>
<proteinExistence type="predicted"/>
<dbReference type="EMBL" id="FMWP01000118">
    <property type="protein sequence ID" value="SDA02121.1"/>
    <property type="molecule type" value="Genomic_DNA"/>
</dbReference>
<reference evidence="2" key="1">
    <citation type="submission" date="2016-10" db="EMBL/GenBank/DDBJ databases">
        <authorList>
            <person name="Jeantristanb JTB J.-T."/>
            <person name="Ricardo R."/>
        </authorList>
    </citation>
    <scope>NUCLEOTIDE SEQUENCE [LARGE SCALE GENOMIC DNA]</scope>
</reference>